<dbReference type="InterPro" id="IPR003369">
    <property type="entry name" value="TatA/B/E"/>
</dbReference>
<evidence type="ECO:0000256" key="2">
    <source>
        <dbReference type="ARBA" id="ARBA00022448"/>
    </source>
</evidence>
<keyword evidence="3" id="KW-0812">Transmembrane</keyword>
<dbReference type="EMBL" id="CDGJ01000110">
    <property type="protein sequence ID" value="CEJ09036.1"/>
    <property type="molecule type" value="Genomic_DNA"/>
</dbReference>
<evidence type="ECO:0000256" key="6">
    <source>
        <dbReference type="ARBA" id="ARBA00023010"/>
    </source>
</evidence>
<feature type="compositionally biased region" description="Basic and acidic residues" evidence="8">
    <location>
        <begin position="61"/>
        <end position="70"/>
    </location>
</feature>
<dbReference type="GO" id="GO:0016020">
    <property type="term" value="C:membrane"/>
    <property type="evidence" value="ECO:0007669"/>
    <property type="project" value="UniProtKB-ARBA"/>
</dbReference>
<organism evidence="9">
    <name type="scientific">Acididesulfobacillus acetoxydans</name>
    <dbReference type="NCBI Taxonomy" id="1561005"/>
    <lineage>
        <taxon>Bacteria</taxon>
        <taxon>Bacillati</taxon>
        <taxon>Bacillota</taxon>
        <taxon>Clostridia</taxon>
        <taxon>Eubacteriales</taxon>
        <taxon>Peptococcaceae</taxon>
        <taxon>Acididesulfobacillus</taxon>
    </lineage>
</organism>
<reference evidence="9" key="2">
    <citation type="submission" date="2020-01" db="EMBL/GenBank/DDBJ databases">
        <authorList>
            <person name="Hornung B."/>
        </authorList>
    </citation>
    <scope>NUCLEOTIDE SEQUENCE</scope>
    <source>
        <strain evidence="9">PacBioINE</strain>
    </source>
</reference>
<evidence type="ECO:0000256" key="5">
    <source>
        <dbReference type="ARBA" id="ARBA00022989"/>
    </source>
</evidence>
<feature type="compositionally biased region" description="Basic and acidic residues" evidence="8">
    <location>
        <begin position="119"/>
        <end position="128"/>
    </location>
</feature>
<reference evidence="10" key="1">
    <citation type="submission" date="2014-11" db="EMBL/GenBank/DDBJ databases">
        <authorList>
            <person name="Hornung B.V."/>
        </authorList>
    </citation>
    <scope>NUCLEOTIDE SEQUENCE</scope>
    <source>
        <strain evidence="10">INE</strain>
    </source>
</reference>
<evidence type="ECO:0000256" key="7">
    <source>
        <dbReference type="ARBA" id="ARBA00023136"/>
    </source>
</evidence>
<evidence type="ECO:0000313" key="9">
    <source>
        <dbReference type="EMBL" id="CAA7601745.1"/>
    </source>
</evidence>
<evidence type="ECO:0000256" key="3">
    <source>
        <dbReference type="ARBA" id="ARBA00022692"/>
    </source>
</evidence>
<feature type="region of interest" description="Disordered" evidence="8">
    <location>
        <begin position="61"/>
        <end position="147"/>
    </location>
</feature>
<evidence type="ECO:0000256" key="4">
    <source>
        <dbReference type="ARBA" id="ARBA00022927"/>
    </source>
</evidence>
<keyword evidence="6" id="KW-0811">Translocation</keyword>
<evidence type="ECO:0000313" key="10">
    <source>
        <dbReference type="EMBL" id="CEJ09036.1"/>
    </source>
</evidence>
<dbReference type="Gene3D" id="1.20.5.3310">
    <property type="match status" value="1"/>
</dbReference>
<sequence>MGFSEIVLLMAIALILFGPEDLPEIARTLGRVVYEIRKATGELTGGFSDIVRNPTDALNKAFEEKERGQRGPDGSDSGTKSSETGENAAESEEELLDYEGKPVQAEGAPKPAAGEGEEAGEKQSDDPLAKLPAGVVSYEEKEKDASR</sequence>
<keyword evidence="4" id="KW-0653">Protein transport</keyword>
<evidence type="ECO:0000256" key="8">
    <source>
        <dbReference type="SAM" id="MobiDB-lite"/>
    </source>
</evidence>
<evidence type="ECO:0000313" key="11">
    <source>
        <dbReference type="Proteomes" id="UP001071230"/>
    </source>
</evidence>
<keyword evidence="11" id="KW-1185">Reference proteome</keyword>
<proteinExistence type="predicted"/>
<dbReference type="EMBL" id="LR746496">
    <property type="protein sequence ID" value="CAA7601745.1"/>
    <property type="molecule type" value="Genomic_DNA"/>
</dbReference>
<feature type="compositionally biased region" description="Low complexity" evidence="8">
    <location>
        <begin position="105"/>
        <end position="114"/>
    </location>
</feature>
<evidence type="ECO:0000256" key="1">
    <source>
        <dbReference type="ARBA" id="ARBA00004167"/>
    </source>
</evidence>
<protein>
    <submittedName>
        <fullName evidence="10">MttA/Hcf106 family</fullName>
    </submittedName>
    <submittedName>
        <fullName evidence="9">Sec-independent protein translocase protein TatA/B/E</fullName>
    </submittedName>
</protein>
<accession>A0A8S0Y377</accession>
<comment type="subcellular location">
    <subcellularLocation>
        <location evidence="1">Membrane</location>
        <topology evidence="1">Single-pass membrane protein</topology>
    </subcellularLocation>
</comment>
<keyword evidence="5" id="KW-1133">Transmembrane helix</keyword>
<dbReference type="Proteomes" id="UP001071230">
    <property type="component" value="Unassembled WGS sequence"/>
</dbReference>
<dbReference type="KEGG" id="aacx:DEACI_2413"/>
<feature type="compositionally biased region" description="Basic and acidic residues" evidence="8">
    <location>
        <begin position="138"/>
        <end position="147"/>
    </location>
</feature>
<gene>
    <name evidence="9" type="ORF">DEACI_2413</name>
    <name evidence="10" type="ORF">DEACI_3519</name>
</gene>
<dbReference type="Pfam" id="PF02416">
    <property type="entry name" value="TatA_B_E"/>
    <property type="match status" value="1"/>
</dbReference>
<name>A0A8S0Y377_9FIRM</name>
<dbReference type="AlphaFoldDB" id="A0A8S0Y377"/>
<dbReference type="GO" id="GO:0015031">
    <property type="term" value="P:protein transport"/>
    <property type="evidence" value="ECO:0007669"/>
    <property type="project" value="UniProtKB-KW"/>
</dbReference>
<dbReference type="RefSeq" id="WP_240985231.1">
    <property type="nucleotide sequence ID" value="NZ_CDGJ01000110.1"/>
</dbReference>
<keyword evidence="2" id="KW-0813">Transport</keyword>
<keyword evidence="7" id="KW-0472">Membrane</keyword>
<dbReference type="Proteomes" id="UP000836597">
    <property type="component" value="Chromosome"/>
</dbReference>